<keyword evidence="4" id="KW-1185">Reference proteome</keyword>
<keyword evidence="2" id="KW-0472">Membrane</keyword>
<evidence type="ECO:0008006" key="5">
    <source>
        <dbReference type="Google" id="ProtNLM"/>
    </source>
</evidence>
<reference evidence="3 4" key="1">
    <citation type="submission" date="2023-08" db="EMBL/GenBank/DDBJ databases">
        <title>Achromobacter seleniivolatilans sp. nov., isolated from seleniferous soil.</title>
        <authorList>
            <person name="Zhang S."/>
            <person name="Li K."/>
            <person name="Peng J."/>
            <person name="Zhao Q."/>
            <person name="Wang H."/>
            <person name="Guo Y."/>
        </authorList>
    </citation>
    <scope>NUCLEOTIDE SEQUENCE [LARGE SCALE GENOMIC DNA]</scope>
    <source>
        <strain evidence="3 4">R39</strain>
    </source>
</reference>
<dbReference type="EMBL" id="CP132976">
    <property type="protein sequence ID" value="WMD22940.1"/>
    <property type="molecule type" value="Genomic_DNA"/>
</dbReference>
<evidence type="ECO:0000313" key="3">
    <source>
        <dbReference type="EMBL" id="WMD22940.1"/>
    </source>
</evidence>
<protein>
    <recommendedName>
        <fullName evidence="5">Secreted protein</fullName>
    </recommendedName>
</protein>
<feature type="region of interest" description="Disordered" evidence="1">
    <location>
        <begin position="76"/>
        <end position="104"/>
    </location>
</feature>
<evidence type="ECO:0000256" key="2">
    <source>
        <dbReference type="SAM" id="Phobius"/>
    </source>
</evidence>
<keyword evidence="2" id="KW-0812">Transmembrane</keyword>
<sequence>MEGHKLLDEWFYLSCGRLECWCSVHCPGGRNQQQDTHHAYVPERYRYRTHRQTMKLFRHLLASVLIAMVSATMAAEHSTLGTPPPRQSELPHTDQPASAGSSPQEPIRIYAASAPCKAETVRRGGKVVELYWTNGPYGTRVTTDEVDHYVDLNLVVRTTGYQAGDCIKVKIHSDNDEDVAVGAKEIVMRGTVNESGVAYFEEPMRNYTVILQ</sequence>
<organism evidence="3 4">
    <name type="scientific">Achromobacter seleniivolatilans</name>
    <dbReference type="NCBI Taxonomy" id="3047478"/>
    <lineage>
        <taxon>Bacteria</taxon>
        <taxon>Pseudomonadati</taxon>
        <taxon>Pseudomonadota</taxon>
        <taxon>Betaproteobacteria</taxon>
        <taxon>Burkholderiales</taxon>
        <taxon>Alcaligenaceae</taxon>
        <taxon>Achromobacter</taxon>
    </lineage>
</organism>
<evidence type="ECO:0000313" key="4">
    <source>
        <dbReference type="Proteomes" id="UP001234798"/>
    </source>
</evidence>
<dbReference type="RefSeq" id="WP_306948388.1">
    <property type="nucleotide sequence ID" value="NZ_CP132976.1"/>
</dbReference>
<feature type="compositionally biased region" description="Polar residues" evidence="1">
    <location>
        <begin position="95"/>
        <end position="104"/>
    </location>
</feature>
<feature type="transmembrane region" description="Helical" evidence="2">
    <location>
        <begin position="56"/>
        <end position="75"/>
    </location>
</feature>
<gene>
    <name evidence="3" type="ORF">RAS12_11355</name>
</gene>
<evidence type="ECO:0000256" key="1">
    <source>
        <dbReference type="SAM" id="MobiDB-lite"/>
    </source>
</evidence>
<accession>A0ABY9M7I8</accession>
<name>A0ABY9M7I8_9BURK</name>
<proteinExistence type="predicted"/>
<dbReference type="Proteomes" id="UP001234798">
    <property type="component" value="Chromosome"/>
</dbReference>
<keyword evidence="2" id="KW-1133">Transmembrane helix</keyword>